<gene>
    <name evidence="3" type="ORF">Dsin_000332</name>
</gene>
<feature type="region of interest" description="Disordered" evidence="2">
    <location>
        <begin position="1"/>
        <end position="35"/>
    </location>
</feature>
<dbReference type="Proteomes" id="UP001281410">
    <property type="component" value="Unassembled WGS sequence"/>
</dbReference>
<sequence length="167" mass="19439">MLEKQSKKKMKSLGSISSSNGRLSTTEENEEDEISRMAIASLQAREEEIQRKKMEVKERVELQLGRAEEESRRLTQIWEELEVLGDPLRKEVAMVRKKIDMANRELKPLGQSCQKKEKEYKEAVEAFNEKNKEKALLVAALMEMLAESERLRMTKLEELSKNIESMH</sequence>
<evidence type="ECO:0000256" key="1">
    <source>
        <dbReference type="SAM" id="Coils"/>
    </source>
</evidence>
<comment type="caution">
    <text evidence="3">The sequence shown here is derived from an EMBL/GenBank/DDBJ whole genome shotgun (WGS) entry which is preliminary data.</text>
</comment>
<keyword evidence="4" id="KW-1185">Reference proteome</keyword>
<evidence type="ECO:0000256" key="2">
    <source>
        <dbReference type="SAM" id="MobiDB-lite"/>
    </source>
</evidence>
<accession>A0AAE0B2A8</accession>
<dbReference type="PANTHER" id="PTHR21470">
    <property type="entry name" value="RAB6-INTERACTING PROTEIN GORAB"/>
    <property type="match status" value="1"/>
</dbReference>
<proteinExistence type="predicted"/>
<name>A0AAE0B2A8_9ROSI</name>
<evidence type="ECO:0000313" key="4">
    <source>
        <dbReference type="Proteomes" id="UP001281410"/>
    </source>
</evidence>
<dbReference type="EMBL" id="JANJYJ010000001">
    <property type="protein sequence ID" value="KAK3228451.1"/>
    <property type="molecule type" value="Genomic_DNA"/>
</dbReference>
<dbReference type="Pfam" id="PF04949">
    <property type="entry name" value="Transcrip_act"/>
    <property type="match status" value="1"/>
</dbReference>
<keyword evidence="1" id="KW-0175">Coiled coil</keyword>
<dbReference type="InterPro" id="IPR007033">
    <property type="entry name" value="GORAB"/>
</dbReference>
<reference evidence="3" key="1">
    <citation type="journal article" date="2023" name="Plant J.">
        <title>Genome sequences and population genomics provide insights into the demographic history, inbreeding, and mutation load of two 'living fossil' tree species of Dipteronia.</title>
        <authorList>
            <person name="Feng Y."/>
            <person name="Comes H.P."/>
            <person name="Chen J."/>
            <person name="Zhu S."/>
            <person name="Lu R."/>
            <person name="Zhang X."/>
            <person name="Li P."/>
            <person name="Qiu J."/>
            <person name="Olsen K.M."/>
            <person name="Qiu Y."/>
        </authorList>
    </citation>
    <scope>NUCLEOTIDE SEQUENCE</scope>
    <source>
        <strain evidence="3">NBL</strain>
    </source>
</reference>
<dbReference type="PANTHER" id="PTHR21470:SF3">
    <property type="entry name" value="RAB6-INTERACTING GOLGIN"/>
    <property type="match status" value="1"/>
</dbReference>
<dbReference type="AlphaFoldDB" id="A0AAE0B2A8"/>
<feature type="coiled-coil region" evidence="1">
    <location>
        <begin position="39"/>
        <end position="77"/>
    </location>
</feature>
<evidence type="ECO:0000313" key="3">
    <source>
        <dbReference type="EMBL" id="KAK3228451.1"/>
    </source>
</evidence>
<organism evidence="3 4">
    <name type="scientific">Dipteronia sinensis</name>
    <dbReference type="NCBI Taxonomy" id="43782"/>
    <lineage>
        <taxon>Eukaryota</taxon>
        <taxon>Viridiplantae</taxon>
        <taxon>Streptophyta</taxon>
        <taxon>Embryophyta</taxon>
        <taxon>Tracheophyta</taxon>
        <taxon>Spermatophyta</taxon>
        <taxon>Magnoliopsida</taxon>
        <taxon>eudicotyledons</taxon>
        <taxon>Gunneridae</taxon>
        <taxon>Pentapetalae</taxon>
        <taxon>rosids</taxon>
        <taxon>malvids</taxon>
        <taxon>Sapindales</taxon>
        <taxon>Sapindaceae</taxon>
        <taxon>Hippocastanoideae</taxon>
        <taxon>Acereae</taxon>
        <taxon>Dipteronia</taxon>
    </lineage>
</organism>
<feature type="compositionally biased region" description="Polar residues" evidence="2">
    <location>
        <begin position="14"/>
        <end position="26"/>
    </location>
</feature>
<evidence type="ECO:0008006" key="5">
    <source>
        <dbReference type="Google" id="ProtNLM"/>
    </source>
</evidence>
<feature type="compositionally biased region" description="Basic residues" evidence="2">
    <location>
        <begin position="1"/>
        <end position="11"/>
    </location>
</feature>
<protein>
    <recommendedName>
        <fullName evidence="5">RAB6-interacting golgin</fullName>
    </recommendedName>
</protein>